<proteinExistence type="predicted"/>
<dbReference type="STRING" id="1123384.AJ81_03840"/>
<dbReference type="PATRIC" id="fig|1123384.7.peg.751"/>
<dbReference type="AlphaFoldDB" id="A0A0X1KTU1"/>
<evidence type="ECO:0000313" key="1">
    <source>
        <dbReference type="EMBL" id="AJC74689.1"/>
    </source>
</evidence>
<dbReference type="Proteomes" id="UP000077469">
    <property type="component" value="Chromosome"/>
</dbReference>
<dbReference type="EMBL" id="CP007141">
    <property type="protein sequence ID" value="AJC74689.1"/>
    <property type="molecule type" value="Genomic_DNA"/>
</dbReference>
<accession>A0A0X1KTU1</accession>
<evidence type="ECO:0000313" key="2">
    <source>
        <dbReference type="Proteomes" id="UP000077469"/>
    </source>
</evidence>
<dbReference type="PaxDb" id="1123384-AJ81_03840"/>
<sequence length="101" mass="11378">MIGVACFRVLLRVGFFKKLPYKMSISGSEILFEPVEQAGTSFSVHTDRLKKIFLYRGSLSELEIQTQNGSILVNFESSETADQAAFVLKTVFNEKFTVFSL</sequence>
<organism evidence="1 2">
    <name type="scientific">Pseudothermotoga hypogea DSM 11164 = NBRC 106472</name>
    <dbReference type="NCBI Taxonomy" id="1123384"/>
    <lineage>
        <taxon>Bacteria</taxon>
        <taxon>Thermotogati</taxon>
        <taxon>Thermotogota</taxon>
        <taxon>Thermotogae</taxon>
        <taxon>Thermotogales</taxon>
        <taxon>Thermotogaceae</taxon>
        <taxon>Pseudothermotoga</taxon>
    </lineage>
</organism>
<protein>
    <submittedName>
        <fullName evidence="1">Uncharacterized protein</fullName>
    </submittedName>
</protein>
<keyword evidence="2" id="KW-1185">Reference proteome</keyword>
<reference evidence="1 2" key="1">
    <citation type="submission" date="2014-01" db="EMBL/GenBank/DDBJ databases">
        <title>Genome sequencing of Thermotog hypogea.</title>
        <authorList>
            <person name="Zhang X."/>
            <person name="Alvare G."/>
            <person name="Fristensky B."/>
            <person name="Chen L."/>
            <person name="Suen T."/>
            <person name="Chen Q."/>
            <person name="Ma K."/>
        </authorList>
    </citation>
    <scope>NUCLEOTIDE SEQUENCE [LARGE SCALE GENOMIC DNA]</scope>
    <source>
        <strain evidence="1 2">DSM 11164</strain>
    </source>
</reference>
<dbReference type="KEGG" id="phy:AJ81_03840"/>
<name>A0A0X1KTU1_9THEM</name>
<gene>
    <name evidence="1" type="ORF">AJ81_03840</name>
</gene>